<dbReference type="InterPro" id="IPR026444">
    <property type="entry name" value="Secre_tail"/>
</dbReference>
<name>A0ABQ3BYV8_9FLAO</name>
<keyword evidence="4" id="KW-1185">Reference proteome</keyword>
<dbReference type="EMBL" id="BMWY01000005">
    <property type="protein sequence ID" value="GGZ58967.1"/>
    <property type="molecule type" value="Genomic_DNA"/>
</dbReference>
<dbReference type="RefSeq" id="WP_027884609.1">
    <property type="nucleotide sequence ID" value="NZ_BMWY01000005.1"/>
</dbReference>
<sequence length="650" mass="71443">MKNLYLFLFLLVATSSFAQLSVRPTTGDSGSDNYMYIKGTVLYVNDDIDLTRNSDTDIASIYLREDGQIVQGRTDASQNSGNGSISVYQEGTTYAYDYNYWSSPVSNQGSGSIDGNRQFSVASLSAPLTTLTSNPVTMTTANNGFSANGGILNIARYWIWKYVSTGSNDYADWVHVQESQTINAGEGFTMKGVNGSDNTEVNGVLNNSGANQRYDFRGRPNDGLITVPTTSIGETILVGNPYPSAFNLNYFLLENSAVFDEEGNLVPSNVNPDCTGGEIVSRKDATTGIAYFWSSDPSVQSHNISDYVGGYSSYSPDGNCTSDGVFTPPTYYNYTGSGVPVDGSGAEQTGVTEFRRFLAIGQGFVVRANNTLDGSDNYAGVDIQFKNTHRLYMEEGTANNSVFGRNSSQNTAASTNNDLNSENVVPKIRFNIAFDDDYTRQIALAFNNEATTGIDVARDAFNINSVASDAGFKLDNKNYTIDIRPFDENDHIPLYIKLLEQKDLAIKVHSFENFDTEEVYLHDLENDTYHSIKNDTYYVTLPIGYHLNKYEITFKNDENLSVSNDIAESFDIFQNNSSQLLEVANPMGVDLKSVTVYDMTGKQVIQKVNLGTNDRYTFSTANLAASVYVVKILTQDNVVSTKKISVLNRG</sequence>
<feature type="chain" id="PRO_5045236732" evidence="2">
    <location>
        <begin position="19"/>
        <end position="650"/>
    </location>
</feature>
<protein>
    <submittedName>
        <fullName evidence="3">T9SS C-terminal target domain-containing protein</fullName>
    </submittedName>
</protein>
<feature type="signal peptide" evidence="2">
    <location>
        <begin position="1"/>
        <end position="18"/>
    </location>
</feature>
<dbReference type="Proteomes" id="UP000615593">
    <property type="component" value="Unassembled WGS sequence"/>
</dbReference>
<evidence type="ECO:0000256" key="1">
    <source>
        <dbReference type="ARBA" id="ARBA00022729"/>
    </source>
</evidence>
<gene>
    <name evidence="3" type="ORF">GCM10008088_20700</name>
</gene>
<evidence type="ECO:0000256" key="2">
    <source>
        <dbReference type="SAM" id="SignalP"/>
    </source>
</evidence>
<keyword evidence="1 2" id="KW-0732">Signal</keyword>
<proteinExistence type="predicted"/>
<accession>A0ABQ3BYV8</accession>
<reference evidence="4" key="1">
    <citation type="journal article" date="2019" name="Int. J. Syst. Evol. Microbiol.">
        <title>The Global Catalogue of Microorganisms (GCM) 10K type strain sequencing project: providing services to taxonomists for standard genome sequencing and annotation.</title>
        <authorList>
            <consortium name="The Broad Institute Genomics Platform"/>
            <consortium name="The Broad Institute Genome Sequencing Center for Infectious Disease"/>
            <person name="Wu L."/>
            <person name="Ma J."/>
        </authorList>
    </citation>
    <scope>NUCLEOTIDE SEQUENCE [LARGE SCALE GENOMIC DNA]</scope>
    <source>
        <strain evidence="4">KCTC 12708</strain>
    </source>
</reference>
<evidence type="ECO:0000313" key="3">
    <source>
        <dbReference type="EMBL" id="GGZ58967.1"/>
    </source>
</evidence>
<organism evidence="3 4">
    <name type="scientific">Mesonia mobilis</name>
    <dbReference type="NCBI Taxonomy" id="369791"/>
    <lineage>
        <taxon>Bacteria</taxon>
        <taxon>Pseudomonadati</taxon>
        <taxon>Bacteroidota</taxon>
        <taxon>Flavobacteriia</taxon>
        <taxon>Flavobacteriales</taxon>
        <taxon>Flavobacteriaceae</taxon>
        <taxon>Mesonia</taxon>
    </lineage>
</organism>
<dbReference type="NCBIfam" id="TIGR04183">
    <property type="entry name" value="Por_Secre_tail"/>
    <property type="match status" value="1"/>
</dbReference>
<evidence type="ECO:0000313" key="4">
    <source>
        <dbReference type="Proteomes" id="UP000615593"/>
    </source>
</evidence>
<dbReference type="GeneID" id="94369733"/>
<comment type="caution">
    <text evidence="3">The sequence shown here is derived from an EMBL/GenBank/DDBJ whole genome shotgun (WGS) entry which is preliminary data.</text>
</comment>